<keyword evidence="10" id="KW-0234">DNA repair</keyword>
<name>A0A0M8ZYN3_9HYME</name>
<dbReference type="InterPro" id="IPR036361">
    <property type="entry name" value="SAP_dom_sf"/>
</dbReference>
<dbReference type="InterPro" id="IPR006165">
    <property type="entry name" value="Ku70"/>
</dbReference>
<dbReference type="SUPFAM" id="SSF53300">
    <property type="entry name" value="vWA-like"/>
    <property type="match status" value="1"/>
</dbReference>
<dbReference type="Pfam" id="PF02735">
    <property type="entry name" value="Ku"/>
    <property type="match status" value="1"/>
</dbReference>
<dbReference type="GO" id="GO:0043564">
    <property type="term" value="C:Ku70:Ku80 complex"/>
    <property type="evidence" value="ECO:0007669"/>
    <property type="project" value="InterPro"/>
</dbReference>
<dbReference type="Pfam" id="PF02037">
    <property type="entry name" value="SAP"/>
    <property type="match status" value="1"/>
</dbReference>
<dbReference type="InterPro" id="IPR005161">
    <property type="entry name" value="Ku_N"/>
</dbReference>
<dbReference type="GO" id="GO:0000723">
    <property type="term" value="P:telomere maintenance"/>
    <property type="evidence" value="ECO:0007669"/>
    <property type="project" value="InterPro"/>
</dbReference>
<dbReference type="GO" id="GO:0006310">
    <property type="term" value="P:DNA recombination"/>
    <property type="evidence" value="ECO:0007669"/>
    <property type="project" value="UniProtKB-KW"/>
</dbReference>
<dbReference type="Pfam" id="PF03730">
    <property type="entry name" value="Ku_C"/>
    <property type="match status" value="1"/>
</dbReference>
<dbReference type="InterPro" id="IPR006164">
    <property type="entry name" value="DNA_bd_Ku70/Ku80"/>
</dbReference>
<dbReference type="NCBIfam" id="TIGR00578">
    <property type="entry name" value="ku70"/>
    <property type="match status" value="1"/>
</dbReference>
<feature type="domain" description="VWFA" evidence="12">
    <location>
        <begin position="48"/>
        <end position="244"/>
    </location>
</feature>
<evidence type="ECO:0000256" key="7">
    <source>
        <dbReference type="ARBA" id="ARBA00022840"/>
    </source>
</evidence>
<keyword evidence="4" id="KW-0227">DNA damage</keyword>
<keyword evidence="3" id="KW-0547">Nucleotide-binding</keyword>
<keyword evidence="8" id="KW-0238">DNA-binding</keyword>
<keyword evidence="6" id="KW-0347">Helicase</keyword>
<feature type="domain" description="SAP" evidence="13">
    <location>
        <begin position="571"/>
        <end position="605"/>
    </location>
</feature>
<evidence type="ECO:0000256" key="10">
    <source>
        <dbReference type="ARBA" id="ARBA00023204"/>
    </source>
</evidence>
<dbReference type="SMART" id="SM00513">
    <property type="entry name" value="SAP"/>
    <property type="match status" value="1"/>
</dbReference>
<dbReference type="PROSITE" id="PS50800">
    <property type="entry name" value="SAP"/>
    <property type="match status" value="1"/>
</dbReference>
<evidence type="ECO:0000259" key="12">
    <source>
        <dbReference type="PROSITE" id="PS50234"/>
    </source>
</evidence>
<dbReference type="Gene3D" id="1.10.1600.10">
    <property type="match status" value="1"/>
</dbReference>
<evidence type="ECO:0000256" key="4">
    <source>
        <dbReference type="ARBA" id="ARBA00022763"/>
    </source>
</evidence>
<dbReference type="Gene3D" id="3.40.50.410">
    <property type="entry name" value="von Willebrand factor, type A domain"/>
    <property type="match status" value="1"/>
</dbReference>
<dbReference type="SUPFAM" id="SSF100939">
    <property type="entry name" value="SPOC domain-like"/>
    <property type="match status" value="1"/>
</dbReference>
<dbReference type="GO" id="GO:0003690">
    <property type="term" value="F:double-stranded DNA binding"/>
    <property type="evidence" value="ECO:0007669"/>
    <property type="project" value="TreeGrafter"/>
</dbReference>
<comment type="similarity">
    <text evidence="2">Belongs to the ku70 family.</text>
</comment>
<dbReference type="OrthoDB" id="3249161at2759"/>
<keyword evidence="7" id="KW-0067">ATP-binding</keyword>
<dbReference type="InterPro" id="IPR002035">
    <property type="entry name" value="VWF_A"/>
</dbReference>
<proteinExistence type="inferred from homology"/>
<evidence type="ECO:0000256" key="1">
    <source>
        <dbReference type="ARBA" id="ARBA00004123"/>
    </source>
</evidence>
<evidence type="ECO:0000256" key="3">
    <source>
        <dbReference type="ARBA" id="ARBA00022741"/>
    </source>
</evidence>
<dbReference type="STRING" id="166423.A0A0M8ZYN3"/>
<dbReference type="PIRSF" id="PIRSF003033">
    <property type="entry name" value="Ku70"/>
    <property type="match status" value="1"/>
</dbReference>
<accession>A0A0M8ZYN3</accession>
<dbReference type="AlphaFoldDB" id="A0A0M8ZYN3"/>
<dbReference type="GO" id="GO:0042162">
    <property type="term" value="F:telomeric DNA binding"/>
    <property type="evidence" value="ECO:0007669"/>
    <property type="project" value="InterPro"/>
</dbReference>
<evidence type="ECO:0000259" key="13">
    <source>
        <dbReference type="PROSITE" id="PS50800"/>
    </source>
</evidence>
<evidence type="ECO:0000256" key="2">
    <source>
        <dbReference type="ARBA" id="ARBA00005240"/>
    </source>
</evidence>
<dbReference type="GO" id="GO:0003684">
    <property type="term" value="F:damaged DNA binding"/>
    <property type="evidence" value="ECO:0007669"/>
    <property type="project" value="InterPro"/>
</dbReference>
<organism evidence="14 15">
    <name type="scientific">Melipona quadrifasciata</name>
    <dbReference type="NCBI Taxonomy" id="166423"/>
    <lineage>
        <taxon>Eukaryota</taxon>
        <taxon>Metazoa</taxon>
        <taxon>Ecdysozoa</taxon>
        <taxon>Arthropoda</taxon>
        <taxon>Hexapoda</taxon>
        <taxon>Insecta</taxon>
        <taxon>Pterygota</taxon>
        <taxon>Neoptera</taxon>
        <taxon>Endopterygota</taxon>
        <taxon>Hymenoptera</taxon>
        <taxon>Apocrita</taxon>
        <taxon>Aculeata</taxon>
        <taxon>Apoidea</taxon>
        <taxon>Anthophila</taxon>
        <taxon>Apidae</taxon>
        <taxon>Melipona</taxon>
    </lineage>
</organism>
<dbReference type="PANTHER" id="PTHR12604">
    <property type="entry name" value="KU AUTOANTIGEN DNA HELICASE"/>
    <property type="match status" value="1"/>
</dbReference>
<evidence type="ECO:0000256" key="6">
    <source>
        <dbReference type="ARBA" id="ARBA00022806"/>
    </source>
</evidence>
<evidence type="ECO:0000256" key="8">
    <source>
        <dbReference type="ARBA" id="ARBA00023125"/>
    </source>
</evidence>
<evidence type="ECO:0000313" key="15">
    <source>
        <dbReference type="Proteomes" id="UP000053105"/>
    </source>
</evidence>
<dbReference type="GO" id="GO:0003678">
    <property type="term" value="F:DNA helicase activity"/>
    <property type="evidence" value="ECO:0007669"/>
    <property type="project" value="InterPro"/>
</dbReference>
<evidence type="ECO:0000256" key="5">
    <source>
        <dbReference type="ARBA" id="ARBA00022801"/>
    </source>
</evidence>
<dbReference type="SMART" id="SM00559">
    <property type="entry name" value="Ku78"/>
    <property type="match status" value="1"/>
</dbReference>
<dbReference type="GO" id="GO:0005524">
    <property type="term" value="F:ATP binding"/>
    <property type="evidence" value="ECO:0007669"/>
    <property type="project" value="UniProtKB-KW"/>
</dbReference>
<dbReference type="InterPro" id="IPR005160">
    <property type="entry name" value="Ku_C"/>
</dbReference>
<comment type="subcellular location">
    <subcellularLocation>
        <location evidence="1">Nucleus</location>
    </subcellularLocation>
</comment>
<dbReference type="Pfam" id="PF03731">
    <property type="entry name" value="Ku_N"/>
    <property type="match status" value="1"/>
</dbReference>
<keyword evidence="9" id="KW-0233">DNA recombination</keyword>
<dbReference type="PROSITE" id="PS50234">
    <property type="entry name" value="VWFA"/>
    <property type="match status" value="1"/>
</dbReference>
<dbReference type="GO" id="GO:0006303">
    <property type="term" value="P:double-strand break repair via nonhomologous end joining"/>
    <property type="evidence" value="ECO:0007669"/>
    <property type="project" value="InterPro"/>
</dbReference>
<keyword evidence="15" id="KW-1185">Reference proteome</keyword>
<keyword evidence="11" id="KW-0539">Nucleus</keyword>
<dbReference type="InterPro" id="IPR027388">
    <property type="entry name" value="Ku70_bridge/pillars_dom_sf"/>
</dbReference>
<evidence type="ECO:0000313" key="14">
    <source>
        <dbReference type="EMBL" id="KOX72766.1"/>
    </source>
</evidence>
<keyword evidence="5" id="KW-0378">Hydrolase</keyword>
<gene>
    <name evidence="14" type="ORF">WN51_00706</name>
</gene>
<evidence type="ECO:0000256" key="9">
    <source>
        <dbReference type="ARBA" id="ARBA00023172"/>
    </source>
</evidence>
<dbReference type="InterPro" id="IPR036465">
    <property type="entry name" value="vWFA_dom_sf"/>
</dbReference>
<dbReference type="GO" id="GO:0016787">
    <property type="term" value="F:hydrolase activity"/>
    <property type="evidence" value="ECO:0007669"/>
    <property type="project" value="UniProtKB-KW"/>
</dbReference>
<protein>
    <submittedName>
        <fullName evidence="14">X-ray repair cross-complementing protein 5</fullName>
    </submittedName>
</protein>
<dbReference type="PANTHER" id="PTHR12604:SF2">
    <property type="entry name" value="X-RAY REPAIR CROSS-COMPLEMENTING PROTEIN 6"/>
    <property type="match status" value="1"/>
</dbReference>
<dbReference type="EMBL" id="KQ435812">
    <property type="protein sequence ID" value="KOX72766.1"/>
    <property type="molecule type" value="Genomic_DNA"/>
</dbReference>
<sequence>MAAHIQRGQLDSNDITMAFFNDEDIENEAFEDAALEDDPRQLYGIREGTIFVIDATLPMFTNDNSDPDNLYFVQCMKQYKEILKQKLVWDRQDWIGLMLFGTEESDKDLKHILTLHNLSVPTVQNLKEVMKIDEGEKWKHYRDVASSTAYPLHDVLQHAARVFFAVRITMSMRRDNPPITDDNEKHRIRQQAKSFSDLGLQLIVVGLGENWNHDSFYKDLEISSRKIDVDDYKRMSLKDLVEQVKVPSKNMAKLPWRLGENVVVDVVLRSLSVKTSYLKKVNISKKDNIPLTSHTYYISHRNSDTEDEESHRELPVLETDILKYQKFGNEKICFTLEEVKFMCVTREPGIDLICIQPCSYHPLYHVETPYFVMPGKSYRKDNKLLFAALLNKCDEKKLMIICVLTLRKNSTSSLYTMIPNATKGGFYLYKIPFKDNVRDISKYFPNYIYDDVRKPPIDPEGVEVLEELIEKLSFEYDPKLFSNPKLQVQLQTVETLALDLEQLEPPLDNTRPAIDKMRQLADGLLEKYDEIFPKDISDAPPKKKLKKSNKSIDTSNLDKDKIQKFVESGQIVTFTVVKLREILKTLGLTTSGKKDELIKRIESHF</sequence>
<dbReference type="Proteomes" id="UP000053105">
    <property type="component" value="Unassembled WGS sequence"/>
</dbReference>
<dbReference type="InterPro" id="IPR016194">
    <property type="entry name" value="SPOC-like_C_dom_sf"/>
</dbReference>
<dbReference type="Gene3D" id="1.10.720.30">
    <property type="entry name" value="SAP domain"/>
    <property type="match status" value="1"/>
</dbReference>
<dbReference type="InterPro" id="IPR003034">
    <property type="entry name" value="SAP_dom"/>
</dbReference>
<dbReference type="Gene3D" id="4.10.970.10">
    <property type="entry name" value="Ku70, bridge and pillars"/>
    <property type="match status" value="1"/>
</dbReference>
<evidence type="ECO:0000256" key="11">
    <source>
        <dbReference type="ARBA" id="ARBA00023242"/>
    </source>
</evidence>
<dbReference type="Gene3D" id="2.40.290.10">
    <property type="match status" value="1"/>
</dbReference>
<reference evidence="14 15" key="1">
    <citation type="submission" date="2015-07" db="EMBL/GenBank/DDBJ databases">
        <title>The genome of Melipona quadrifasciata.</title>
        <authorList>
            <person name="Pan H."/>
            <person name="Kapheim K."/>
        </authorList>
    </citation>
    <scope>NUCLEOTIDE SEQUENCE [LARGE SCALE GENOMIC DNA]</scope>
    <source>
        <strain evidence="14">0111107301</strain>
        <tissue evidence="14">Whole body</tissue>
    </source>
</reference>
<dbReference type="SUPFAM" id="SSF68906">
    <property type="entry name" value="SAP domain"/>
    <property type="match status" value="1"/>
</dbReference>